<reference evidence="1 2" key="2">
    <citation type="submission" date="2018-11" db="EMBL/GenBank/DDBJ databases">
        <authorList>
            <consortium name="Pathogen Informatics"/>
        </authorList>
    </citation>
    <scope>NUCLEOTIDE SEQUENCE [LARGE SCALE GENOMIC DNA]</scope>
</reference>
<evidence type="ECO:0000313" key="1">
    <source>
        <dbReference type="EMBL" id="VDM22286.1"/>
    </source>
</evidence>
<accession>A0A0R3WR96</accession>
<name>A0A0R3WR96_HYDTA</name>
<organism evidence="3">
    <name type="scientific">Hydatigena taeniaeformis</name>
    <name type="common">Feline tapeworm</name>
    <name type="synonym">Taenia taeniaeformis</name>
    <dbReference type="NCBI Taxonomy" id="6205"/>
    <lineage>
        <taxon>Eukaryota</taxon>
        <taxon>Metazoa</taxon>
        <taxon>Spiralia</taxon>
        <taxon>Lophotrochozoa</taxon>
        <taxon>Platyhelminthes</taxon>
        <taxon>Cestoda</taxon>
        <taxon>Eucestoda</taxon>
        <taxon>Cyclophyllidea</taxon>
        <taxon>Taeniidae</taxon>
        <taxon>Hydatigera</taxon>
    </lineage>
</organism>
<keyword evidence="2" id="KW-1185">Reference proteome</keyword>
<reference evidence="3" key="1">
    <citation type="submission" date="2017-02" db="UniProtKB">
        <authorList>
            <consortium name="WormBaseParasite"/>
        </authorList>
    </citation>
    <scope>IDENTIFICATION</scope>
</reference>
<dbReference type="AlphaFoldDB" id="A0A0R3WR96"/>
<sequence length="226" mass="25901">MINLATETGHVTLRNYFIDSFPTKLYCERVMNGDPVDIPIRFTIYRQKPSVPKLKSIYPKAYFYNGNDEVNSRYTFFDENWMEMEGLTNLEKPTNTGVEIDVFHHSDWVFSHKEMIPTIDIKAVKVQIEGAREVFLLTTQESEEVITCRVSGTELPDEDDLPVKWSFSQIFYHPAPPLIDGAKIVLNDKVGEGTFCMICTIPLLESSTPTNETCFAVLRKYLLPSL</sequence>
<proteinExistence type="predicted"/>
<dbReference type="Proteomes" id="UP000274429">
    <property type="component" value="Unassembled WGS sequence"/>
</dbReference>
<evidence type="ECO:0000313" key="2">
    <source>
        <dbReference type="Proteomes" id="UP000274429"/>
    </source>
</evidence>
<protein>
    <submittedName>
        <fullName evidence="3">Ig-like domain-containing protein</fullName>
    </submittedName>
</protein>
<dbReference type="WBParaSite" id="TTAC_0000328601-mRNA-1">
    <property type="protein sequence ID" value="TTAC_0000328601-mRNA-1"/>
    <property type="gene ID" value="TTAC_0000328601"/>
</dbReference>
<gene>
    <name evidence="1" type="ORF">TTAC_LOCUS3271</name>
</gene>
<evidence type="ECO:0000313" key="3">
    <source>
        <dbReference type="WBParaSite" id="TTAC_0000328601-mRNA-1"/>
    </source>
</evidence>
<dbReference type="EMBL" id="UYWX01002161">
    <property type="protein sequence ID" value="VDM22286.1"/>
    <property type="molecule type" value="Genomic_DNA"/>
</dbReference>